<keyword evidence="1" id="KW-0862">Zinc</keyword>
<protein>
    <recommendedName>
        <fullName evidence="4">RING-type domain-containing protein</fullName>
    </recommendedName>
</protein>
<dbReference type="Proteomes" id="UP000032180">
    <property type="component" value="Chromosome 1"/>
</dbReference>
<dbReference type="STRING" id="77586.A0A0D9V066"/>
<name>A0A0D9V066_9ORYZ</name>
<feature type="transmembrane region" description="Helical" evidence="3">
    <location>
        <begin position="56"/>
        <end position="77"/>
    </location>
</feature>
<keyword evidence="1" id="KW-0863">Zinc-finger</keyword>
<proteinExistence type="predicted"/>
<dbReference type="PANTHER" id="PTHR45676:SF143">
    <property type="entry name" value="OS01G0311100 PROTEIN"/>
    <property type="match status" value="1"/>
</dbReference>
<reference evidence="5 6" key="1">
    <citation type="submission" date="2012-08" db="EMBL/GenBank/DDBJ databases">
        <title>Oryza genome evolution.</title>
        <authorList>
            <person name="Wing R.A."/>
        </authorList>
    </citation>
    <scope>NUCLEOTIDE SEQUENCE</scope>
</reference>
<dbReference type="SUPFAM" id="SSF57850">
    <property type="entry name" value="RING/U-box"/>
    <property type="match status" value="1"/>
</dbReference>
<dbReference type="GO" id="GO:0008270">
    <property type="term" value="F:zinc ion binding"/>
    <property type="evidence" value="ECO:0007669"/>
    <property type="project" value="UniProtKB-KW"/>
</dbReference>
<dbReference type="PANTHER" id="PTHR45676">
    <property type="entry name" value="RING-H2 FINGER PROTEIN ATL51-RELATED"/>
    <property type="match status" value="1"/>
</dbReference>
<dbReference type="Gene3D" id="3.30.40.10">
    <property type="entry name" value="Zinc/RING finger domain, C3HC4 (zinc finger)"/>
    <property type="match status" value="1"/>
</dbReference>
<reference evidence="5" key="3">
    <citation type="submission" date="2015-04" db="UniProtKB">
        <authorList>
            <consortium name="EnsemblPlants"/>
        </authorList>
    </citation>
    <scope>IDENTIFICATION</scope>
</reference>
<dbReference type="eggNOG" id="KOG0800">
    <property type="taxonomic scope" value="Eukaryota"/>
</dbReference>
<organism evidence="5 6">
    <name type="scientific">Leersia perrieri</name>
    <dbReference type="NCBI Taxonomy" id="77586"/>
    <lineage>
        <taxon>Eukaryota</taxon>
        <taxon>Viridiplantae</taxon>
        <taxon>Streptophyta</taxon>
        <taxon>Embryophyta</taxon>
        <taxon>Tracheophyta</taxon>
        <taxon>Spermatophyta</taxon>
        <taxon>Magnoliopsida</taxon>
        <taxon>Liliopsida</taxon>
        <taxon>Poales</taxon>
        <taxon>Poaceae</taxon>
        <taxon>BOP clade</taxon>
        <taxon>Oryzoideae</taxon>
        <taxon>Oryzeae</taxon>
        <taxon>Oryzinae</taxon>
        <taxon>Leersia</taxon>
    </lineage>
</organism>
<keyword evidence="6" id="KW-1185">Reference proteome</keyword>
<evidence type="ECO:0000259" key="4">
    <source>
        <dbReference type="PROSITE" id="PS50089"/>
    </source>
</evidence>
<dbReference type="CDD" id="cd16461">
    <property type="entry name" value="RING-H2_EL5-like"/>
    <property type="match status" value="1"/>
</dbReference>
<dbReference type="EnsemblPlants" id="LPERR01G11920.1">
    <property type="protein sequence ID" value="LPERR01G11920.1"/>
    <property type="gene ID" value="LPERR01G11920"/>
</dbReference>
<keyword evidence="3" id="KW-0472">Membrane</keyword>
<dbReference type="Gramene" id="LPERR01G11920.1">
    <property type="protein sequence ID" value="LPERR01G11920.1"/>
    <property type="gene ID" value="LPERR01G11920"/>
</dbReference>
<dbReference type="HOGENOM" id="CLU_098093_0_0_1"/>
<dbReference type="InterPro" id="IPR001841">
    <property type="entry name" value="Znf_RING"/>
</dbReference>
<dbReference type="Pfam" id="PF13639">
    <property type="entry name" value="zf-RING_2"/>
    <property type="match status" value="1"/>
</dbReference>
<dbReference type="GO" id="GO:0016567">
    <property type="term" value="P:protein ubiquitination"/>
    <property type="evidence" value="ECO:0007669"/>
    <property type="project" value="UniProtKB-UniPathway"/>
</dbReference>
<evidence type="ECO:0000256" key="2">
    <source>
        <dbReference type="SAM" id="MobiDB-lite"/>
    </source>
</evidence>
<keyword evidence="3" id="KW-1133">Transmembrane helix</keyword>
<dbReference type="PROSITE" id="PS50089">
    <property type="entry name" value="ZF_RING_2"/>
    <property type="match status" value="1"/>
</dbReference>
<dbReference type="InterPro" id="IPR013083">
    <property type="entry name" value="Znf_RING/FYVE/PHD"/>
</dbReference>
<dbReference type="SMART" id="SM00184">
    <property type="entry name" value="RING"/>
    <property type="match status" value="1"/>
</dbReference>
<evidence type="ECO:0000313" key="5">
    <source>
        <dbReference type="EnsemblPlants" id="LPERR01G11920.1"/>
    </source>
</evidence>
<feature type="region of interest" description="Disordered" evidence="2">
    <location>
        <begin position="1"/>
        <end position="42"/>
    </location>
</feature>
<dbReference type="UniPathway" id="UPA00143"/>
<dbReference type="AlphaFoldDB" id="A0A0D9V066"/>
<evidence type="ECO:0000313" key="6">
    <source>
        <dbReference type="Proteomes" id="UP000032180"/>
    </source>
</evidence>
<feature type="domain" description="RING-type" evidence="4">
    <location>
        <begin position="142"/>
        <end position="184"/>
    </location>
</feature>
<reference evidence="6" key="2">
    <citation type="submission" date="2013-12" db="EMBL/GenBank/DDBJ databases">
        <authorList>
            <person name="Yu Y."/>
            <person name="Lee S."/>
            <person name="de Baynast K."/>
            <person name="Wissotski M."/>
            <person name="Liu L."/>
            <person name="Talag J."/>
            <person name="Goicoechea J."/>
            <person name="Angelova A."/>
            <person name="Jetty R."/>
            <person name="Kudrna D."/>
            <person name="Golser W."/>
            <person name="Rivera L."/>
            <person name="Zhang J."/>
            <person name="Wing R."/>
        </authorList>
    </citation>
    <scope>NUCLEOTIDE SEQUENCE</scope>
</reference>
<sequence>MGAADDHHQPHPSVQIPDVPCYDIGKKHSSNLPNVDDTRAGQVERSPSTYEFTGKLLLAASGAFAGILLALIVLHMCGGRSRRSSSSGSSSRRQRRRLVRSLAITGDGDDRDGGAAPSQRGLDPAVLRALPVVVAAAAGGDCAVCLAEFEAGEKARALPRCGHRFHVECIDAWFRENSTCPLCRADVEAQAPDAAGDAQPEVRIDITGDAAAAAAAEKGRAPAMGRLASGTDLEKTRRVFASTRSASF</sequence>
<keyword evidence="3" id="KW-0812">Transmembrane</keyword>
<evidence type="ECO:0000256" key="1">
    <source>
        <dbReference type="PROSITE-ProRule" id="PRU00175"/>
    </source>
</evidence>
<accession>A0A0D9V066</accession>
<evidence type="ECO:0000256" key="3">
    <source>
        <dbReference type="SAM" id="Phobius"/>
    </source>
</evidence>
<keyword evidence="1" id="KW-0479">Metal-binding</keyword>
<dbReference type="FunFam" id="3.30.40.10:FF:000457">
    <property type="entry name" value="RING-H2 finger protein ATL3"/>
    <property type="match status" value="1"/>
</dbReference>